<keyword evidence="3 6" id="KW-0347">Helicase</keyword>
<dbReference type="SUPFAM" id="SSF52540">
    <property type="entry name" value="P-loop containing nucleoside triphosphate hydrolases"/>
    <property type="match status" value="1"/>
</dbReference>
<feature type="region of interest" description="Disordered" evidence="7">
    <location>
        <begin position="429"/>
        <end position="459"/>
    </location>
</feature>
<dbReference type="PROSITE" id="PS00039">
    <property type="entry name" value="DEAD_ATP_HELICASE"/>
    <property type="match status" value="1"/>
</dbReference>
<protein>
    <recommendedName>
        <fullName evidence="13">RNA helicase</fullName>
    </recommendedName>
</protein>
<keyword evidence="12" id="KW-1185">Reference proteome</keyword>
<evidence type="ECO:0000256" key="6">
    <source>
        <dbReference type="RuleBase" id="RU000492"/>
    </source>
</evidence>
<feature type="domain" description="Helicase C-terminal" evidence="9">
    <location>
        <begin position="254"/>
        <end position="402"/>
    </location>
</feature>
<gene>
    <name evidence="11" type="ORF">CTAYLR_000054</name>
</gene>
<name>A0AAD7UGM8_9STRA</name>
<dbReference type="CDD" id="cd18787">
    <property type="entry name" value="SF2_C_DEAD"/>
    <property type="match status" value="1"/>
</dbReference>
<dbReference type="GO" id="GO:0005829">
    <property type="term" value="C:cytosol"/>
    <property type="evidence" value="ECO:0007669"/>
    <property type="project" value="TreeGrafter"/>
</dbReference>
<dbReference type="Pfam" id="PF00270">
    <property type="entry name" value="DEAD"/>
    <property type="match status" value="1"/>
</dbReference>
<evidence type="ECO:0000256" key="7">
    <source>
        <dbReference type="SAM" id="MobiDB-lite"/>
    </source>
</evidence>
<dbReference type="InterPro" id="IPR014014">
    <property type="entry name" value="RNA_helicase_DEAD_Q_motif"/>
</dbReference>
<evidence type="ECO:0000256" key="1">
    <source>
        <dbReference type="ARBA" id="ARBA00022741"/>
    </source>
</evidence>
<organism evidence="11 12">
    <name type="scientific">Chrysophaeum taylorii</name>
    <dbReference type="NCBI Taxonomy" id="2483200"/>
    <lineage>
        <taxon>Eukaryota</taxon>
        <taxon>Sar</taxon>
        <taxon>Stramenopiles</taxon>
        <taxon>Ochrophyta</taxon>
        <taxon>Pelagophyceae</taxon>
        <taxon>Pelagomonadales</taxon>
        <taxon>Pelagomonadaceae</taxon>
        <taxon>Chrysophaeum</taxon>
    </lineage>
</organism>
<dbReference type="GO" id="GO:0003676">
    <property type="term" value="F:nucleic acid binding"/>
    <property type="evidence" value="ECO:0007669"/>
    <property type="project" value="InterPro"/>
</dbReference>
<evidence type="ECO:0000259" key="9">
    <source>
        <dbReference type="PROSITE" id="PS51194"/>
    </source>
</evidence>
<dbReference type="InterPro" id="IPR050079">
    <property type="entry name" value="DEAD_box_RNA_helicase"/>
</dbReference>
<dbReference type="PROSITE" id="PS51194">
    <property type="entry name" value="HELICASE_CTER"/>
    <property type="match status" value="1"/>
</dbReference>
<evidence type="ECO:0000313" key="12">
    <source>
        <dbReference type="Proteomes" id="UP001230188"/>
    </source>
</evidence>
<evidence type="ECO:0000256" key="4">
    <source>
        <dbReference type="ARBA" id="ARBA00022840"/>
    </source>
</evidence>
<keyword evidence="2 6" id="KW-0378">Hydrolase</keyword>
<dbReference type="PANTHER" id="PTHR47959">
    <property type="entry name" value="ATP-DEPENDENT RNA HELICASE RHLE-RELATED"/>
    <property type="match status" value="1"/>
</dbReference>
<proteinExistence type="inferred from homology"/>
<dbReference type="InterPro" id="IPR014001">
    <property type="entry name" value="Helicase_ATP-bd"/>
</dbReference>
<evidence type="ECO:0000259" key="8">
    <source>
        <dbReference type="PROSITE" id="PS51192"/>
    </source>
</evidence>
<feature type="region of interest" description="Disordered" evidence="7">
    <location>
        <begin position="1"/>
        <end position="21"/>
    </location>
</feature>
<accession>A0AAD7UGM8</accession>
<evidence type="ECO:0000313" key="11">
    <source>
        <dbReference type="EMBL" id="KAJ8605602.1"/>
    </source>
</evidence>
<dbReference type="PANTHER" id="PTHR47959:SF24">
    <property type="entry name" value="ATP-DEPENDENT RNA HELICASE"/>
    <property type="match status" value="1"/>
</dbReference>
<evidence type="ECO:0000256" key="3">
    <source>
        <dbReference type="ARBA" id="ARBA00022806"/>
    </source>
</evidence>
<evidence type="ECO:0000256" key="2">
    <source>
        <dbReference type="ARBA" id="ARBA00022801"/>
    </source>
</evidence>
<dbReference type="Proteomes" id="UP001230188">
    <property type="component" value="Unassembled WGS sequence"/>
</dbReference>
<feature type="domain" description="DEAD-box RNA helicase Q" evidence="10">
    <location>
        <begin position="22"/>
        <end position="50"/>
    </location>
</feature>
<dbReference type="GO" id="GO:0016787">
    <property type="term" value="F:hydrolase activity"/>
    <property type="evidence" value="ECO:0007669"/>
    <property type="project" value="UniProtKB-KW"/>
</dbReference>
<dbReference type="SMART" id="SM00487">
    <property type="entry name" value="DEXDc"/>
    <property type="match status" value="1"/>
</dbReference>
<sequence>MWASSSASRRVLPPPESESEKDGFAEVGLVAWVQEACRTMGLKEPTAIQRACIPRILAREDVLGLAETGSGKTAAFALPMLQMLFKEPYGVFGLVLSPARELAAQTAEQFEAFGARQKVRVATIVGGVDATQQALDLERRPHIIVATPGRLVDHLRQLERQFSRLRTLVLDEADRLVSPSFSEDLGTILATLKAIERTPHQTLFFSATSTERLDRLVDIRERPLVRVDLSAPAAVPAKLCQQYLFMPARVKVSYFVQLLKVLDVRNNRSAMIFVQTCRRCHELDALLAELKVPAICLHSKLGQRRRNASLGKFKSHRASVIVCTDVASRGLDIPRVDLVVNFDVPRDPDDYVHRVGRTGRAGRPGRAVTLVTQHDLDLVKAIEARVQTTLDLCDDVQEDDVLRLLNPVSKAIATAAIKRPWEDLRPNHNIKRARRHAPATTLPPCDTNDDHDDAAPPSLKTTADLKHKIKALRRRRRIVAQAP</sequence>
<dbReference type="InterPro" id="IPR011545">
    <property type="entry name" value="DEAD/DEAH_box_helicase_dom"/>
</dbReference>
<dbReference type="Pfam" id="PF00271">
    <property type="entry name" value="Helicase_C"/>
    <property type="match status" value="1"/>
</dbReference>
<dbReference type="EMBL" id="JAQMWT010000314">
    <property type="protein sequence ID" value="KAJ8605602.1"/>
    <property type="molecule type" value="Genomic_DNA"/>
</dbReference>
<evidence type="ECO:0000259" key="10">
    <source>
        <dbReference type="PROSITE" id="PS51195"/>
    </source>
</evidence>
<evidence type="ECO:0000256" key="5">
    <source>
        <dbReference type="PROSITE-ProRule" id="PRU00552"/>
    </source>
</evidence>
<evidence type="ECO:0008006" key="13">
    <source>
        <dbReference type="Google" id="ProtNLM"/>
    </source>
</evidence>
<comment type="caution">
    <text evidence="11">The sequence shown here is derived from an EMBL/GenBank/DDBJ whole genome shotgun (WGS) entry which is preliminary data.</text>
</comment>
<dbReference type="PROSITE" id="PS51195">
    <property type="entry name" value="Q_MOTIF"/>
    <property type="match status" value="1"/>
</dbReference>
<dbReference type="InterPro" id="IPR000629">
    <property type="entry name" value="RNA-helicase_DEAD-box_CS"/>
</dbReference>
<dbReference type="InterPro" id="IPR001650">
    <property type="entry name" value="Helicase_C-like"/>
</dbReference>
<keyword evidence="4 6" id="KW-0067">ATP-binding</keyword>
<comment type="similarity">
    <text evidence="6">Belongs to the DEAD box helicase family.</text>
</comment>
<dbReference type="PROSITE" id="PS51192">
    <property type="entry name" value="HELICASE_ATP_BIND_1"/>
    <property type="match status" value="1"/>
</dbReference>
<dbReference type="InterPro" id="IPR027417">
    <property type="entry name" value="P-loop_NTPase"/>
</dbReference>
<reference evidence="11" key="1">
    <citation type="submission" date="2023-01" db="EMBL/GenBank/DDBJ databases">
        <title>Metagenome sequencing of chrysophaentin producing Chrysophaeum taylorii.</title>
        <authorList>
            <person name="Davison J."/>
            <person name="Bewley C."/>
        </authorList>
    </citation>
    <scope>NUCLEOTIDE SEQUENCE</scope>
    <source>
        <strain evidence="11">NIES-1699</strain>
    </source>
</reference>
<dbReference type="GO" id="GO:0003724">
    <property type="term" value="F:RNA helicase activity"/>
    <property type="evidence" value="ECO:0007669"/>
    <property type="project" value="InterPro"/>
</dbReference>
<feature type="domain" description="Helicase ATP-binding" evidence="8">
    <location>
        <begin position="53"/>
        <end position="227"/>
    </location>
</feature>
<keyword evidence="1 6" id="KW-0547">Nucleotide-binding</keyword>
<dbReference type="AlphaFoldDB" id="A0AAD7UGM8"/>
<dbReference type="GO" id="GO:0005524">
    <property type="term" value="F:ATP binding"/>
    <property type="evidence" value="ECO:0007669"/>
    <property type="project" value="UniProtKB-KW"/>
</dbReference>
<feature type="short sequence motif" description="Q motif" evidence="5">
    <location>
        <begin position="22"/>
        <end position="50"/>
    </location>
</feature>
<dbReference type="Gene3D" id="3.40.50.300">
    <property type="entry name" value="P-loop containing nucleotide triphosphate hydrolases"/>
    <property type="match status" value="2"/>
</dbReference>
<dbReference type="SMART" id="SM00490">
    <property type="entry name" value="HELICc"/>
    <property type="match status" value="1"/>
</dbReference>